<comment type="caution">
    <text evidence="3">The sequence shown here is derived from an EMBL/GenBank/DDBJ whole genome shotgun (WGS) entry which is preliminary data.</text>
</comment>
<evidence type="ECO:0000256" key="1">
    <source>
        <dbReference type="SAM" id="MobiDB-lite"/>
    </source>
</evidence>
<keyword evidence="2" id="KW-0472">Membrane</keyword>
<keyword evidence="2" id="KW-0812">Transmembrane</keyword>
<sequence>MQPPISPQGRSVRPVRPVRPVRSVRSTRAGRSRAARIASVASGGFLVLANLLTAFMAALAVLTRPEGPWDHHGLQGITTMGVLAAAMALLVLLLTLVPVLLRWLHPFWLFVPAVLLVAALARLEYVDATWPEDDAYQYGSAEPAPAPMG</sequence>
<keyword evidence="2" id="KW-1133">Transmembrane helix</keyword>
<organism evidence="3 4">
    <name type="scientific">Marinitenerispora sediminis</name>
    <dbReference type="NCBI Taxonomy" id="1931232"/>
    <lineage>
        <taxon>Bacteria</taxon>
        <taxon>Bacillati</taxon>
        <taxon>Actinomycetota</taxon>
        <taxon>Actinomycetes</taxon>
        <taxon>Streptosporangiales</taxon>
        <taxon>Nocardiopsidaceae</taxon>
        <taxon>Marinitenerispora</taxon>
    </lineage>
</organism>
<evidence type="ECO:0000313" key="4">
    <source>
        <dbReference type="Proteomes" id="UP000253318"/>
    </source>
</evidence>
<protein>
    <submittedName>
        <fullName evidence="3">Uncharacterized protein</fullName>
    </submittedName>
</protein>
<proteinExistence type="predicted"/>
<keyword evidence="4" id="KW-1185">Reference proteome</keyword>
<dbReference type="Proteomes" id="UP000253318">
    <property type="component" value="Unassembled WGS sequence"/>
</dbReference>
<gene>
    <name evidence="3" type="ORF">DEF24_12010</name>
</gene>
<evidence type="ECO:0000256" key="2">
    <source>
        <dbReference type="SAM" id="Phobius"/>
    </source>
</evidence>
<feature type="compositionally biased region" description="Low complexity" evidence="1">
    <location>
        <begin position="10"/>
        <end position="27"/>
    </location>
</feature>
<evidence type="ECO:0000313" key="3">
    <source>
        <dbReference type="EMBL" id="RCV58866.1"/>
    </source>
</evidence>
<name>A0A368T5P9_9ACTN</name>
<reference evidence="3 4" key="1">
    <citation type="submission" date="2018-04" db="EMBL/GenBank/DDBJ databases">
        <title>Novel actinobacteria from marine sediment.</title>
        <authorList>
            <person name="Ng Z.Y."/>
            <person name="Tan G.Y.A."/>
        </authorList>
    </citation>
    <scope>NUCLEOTIDE SEQUENCE [LARGE SCALE GENOMIC DNA]</scope>
    <source>
        <strain evidence="3 4">TPS81</strain>
    </source>
</reference>
<accession>A0A368T5P9</accession>
<feature type="region of interest" description="Disordered" evidence="1">
    <location>
        <begin position="1"/>
        <end position="27"/>
    </location>
</feature>
<feature type="transmembrane region" description="Helical" evidence="2">
    <location>
        <begin position="107"/>
        <end position="125"/>
    </location>
</feature>
<feature type="transmembrane region" description="Helical" evidence="2">
    <location>
        <begin position="74"/>
        <end position="100"/>
    </location>
</feature>
<feature type="transmembrane region" description="Helical" evidence="2">
    <location>
        <begin position="37"/>
        <end position="62"/>
    </location>
</feature>
<dbReference type="AlphaFoldDB" id="A0A368T5P9"/>
<dbReference type="EMBL" id="QEIN01000080">
    <property type="protein sequence ID" value="RCV58866.1"/>
    <property type="molecule type" value="Genomic_DNA"/>
</dbReference>